<evidence type="ECO:0000313" key="7">
    <source>
        <dbReference type="EMBL" id="MDL5158588.1"/>
    </source>
</evidence>
<dbReference type="RefSeq" id="WP_286055127.1">
    <property type="nucleotide sequence ID" value="NZ_JASVWF010000005.1"/>
</dbReference>
<dbReference type="Proteomes" id="UP001231924">
    <property type="component" value="Unassembled WGS sequence"/>
</dbReference>
<protein>
    <submittedName>
        <fullName evidence="7">AfsR/SARP family transcriptional regulator</fullName>
    </submittedName>
</protein>
<dbReference type="PANTHER" id="PTHR35807">
    <property type="entry name" value="TRANSCRIPTIONAL REGULATOR REDD-RELATED"/>
    <property type="match status" value="1"/>
</dbReference>
<dbReference type="InterPro" id="IPR016032">
    <property type="entry name" value="Sig_transdc_resp-reg_C-effctor"/>
</dbReference>
<organism evidence="7 8">
    <name type="scientific">Actinomycetospora termitidis</name>
    <dbReference type="NCBI Taxonomy" id="3053470"/>
    <lineage>
        <taxon>Bacteria</taxon>
        <taxon>Bacillati</taxon>
        <taxon>Actinomycetota</taxon>
        <taxon>Actinomycetes</taxon>
        <taxon>Pseudonocardiales</taxon>
        <taxon>Pseudonocardiaceae</taxon>
        <taxon>Actinomycetospora</taxon>
    </lineage>
</organism>
<reference evidence="7 8" key="1">
    <citation type="submission" date="2023-06" db="EMBL/GenBank/DDBJ databases">
        <title>Actinomycetospora Odt1-22.</title>
        <authorList>
            <person name="Supong K."/>
        </authorList>
    </citation>
    <scope>NUCLEOTIDE SEQUENCE [LARGE SCALE GENOMIC DNA]</scope>
    <source>
        <strain evidence="7 8">Odt1-22</strain>
    </source>
</reference>
<dbReference type="Gene3D" id="1.25.40.10">
    <property type="entry name" value="Tetratricopeptide repeat domain"/>
    <property type="match status" value="1"/>
</dbReference>
<feature type="domain" description="OmpR/PhoB-type" evidence="6">
    <location>
        <begin position="1"/>
        <end position="99"/>
    </location>
</feature>
<dbReference type="PROSITE" id="PS51755">
    <property type="entry name" value="OMPR_PHOB"/>
    <property type="match status" value="1"/>
</dbReference>
<comment type="caution">
    <text evidence="7">The sequence shown here is derived from an EMBL/GenBank/DDBJ whole genome shotgun (WGS) entry which is preliminary data.</text>
</comment>
<dbReference type="SUPFAM" id="SSF48452">
    <property type="entry name" value="TPR-like"/>
    <property type="match status" value="1"/>
</dbReference>
<dbReference type="Pfam" id="PF03704">
    <property type="entry name" value="BTAD"/>
    <property type="match status" value="1"/>
</dbReference>
<keyword evidence="2" id="KW-0805">Transcription regulation</keyword>
<dbReference type="EMBL" id="JASVWF010000005">
    <property type="protein sequence ID" value="MDL5158588.1"/>
    <property type="molecule type" value="Genomic_DNA"/>
</dbReference>
<dbReference type="InterPro" id="IPR011990">
    <property type="entry name" value="TPR-like_helical_dom_sf"/>
</dbReference>
<dbReference type="SMART" id="SM00862">
    <property type="entry name" value="Trans_reg_C"/>
    <property type="match status" value="1"/>
</dbReference>
<evidence type="ECO:0000313" key="8">
    <source>
        <dbReference type="Proteomes" id="UP001231924"/>
    </source>
</evidence>
<dbReference type="CDD" id="cd15831">
    <property type="entry name" value="BTAD"/>
    <property type="match status" value="1"/>
</dbReference>
<dbReference type="PANTHER" id="PTHR35807:SF1">
    <property type="entry name" value="TRANSCRIPTIONAL REGULATOR REDD"/>
    <property type="match status" value="1"/>
</dbReference>
<evidence type="ECO:0000256" key="4">
    <source>
        <dbReference type="ARBA" id="ARBA00023163"/>
    </source>
</evidence>
<keyword evidence="8" id="KW-1185">Reference proteome</keyword>
<evidence type="ECO:0000259" key="6">
    <source>
        <dbReference type="PROSITE" id="PS51755"/>
    </source>
</evidence>
<gene>
    <name evidence="7" type="ORF">QRT03_21655</name>
</gene>
<evidence type="ECO:0000256" key="5">
    <source>
        <dbReference type="PROSITE-ProRule" id="PRU01091"/>
    </source>
</evidence>
<dbReference type="SUPFAM" id="SSF46894">
    <property type="entry name" value="C-terminal effector domain of the bipartite response regulators"/>
    <property type="match status" value="1"/>
</dbReference>
<dbReference type="InterPro" id="IPR036388">
    <property type="entry name" value="WH-like_DNA-bd_sf"/>
</dbReference>
<keyword evidence="4" id="KW-0804">Transcription</keyword>
<dbReference type="Pfam" id="PF00486">
    <property type="entry name" value="Trans_reg_C"/>
    <property type="match status" value="1"/>
</dbReference>
<dbReference type="InterPro" id="IPR001867">
    <property type="entry name" value="OmpR/PhoB-type_DNA-bd"/>
</dbReference>
<feature type="DNA-binding region" description="OmpR/PhoB-type" evidence="5">
    <location>
        <begin position="1"/>
        <end position="99"/>
    </location>
</feature>
<dbReference type="InterPro" id="IPR051677">
    <property type="entry name" value="AfsR-DnrI-RedD_regulator"/>
</dbReference>
<dbReference type="InterPro" id="IPR005158">
    <property type="entry name" value="BTAD"/>
</dbReference>
<evidence type="ECO:0000256" key="1">
    <source>
        <dbReference type="ARBA" id="ARBA00005820"/>
    </source>
</evidence>
<dbReference type="SMART" id="SM01043">
    <property type="entry name" value="BTAD"/>
    <property type="match status" value="1"/>
</dbReference>
<sequence length="264" mass="28681">MEFALLGGLDVHSEDGRGRPTAPKQRQVLAALLLNANRVTYVDSLATELWGDHPPESLLTTLQTYIYQLRRLLSGSTDPDVAAGGVGIETRPQGYLLRTPAGSVDVEVFTDAVGRARAVLDTEPEEASRMLADALRLWRGPALADVECGDVLSGHVAHLDELRLCAVELSLEAGMRAGRHRELIGDLKRLVRTHPFHETYHAQLVRALALSGRRQEAVDAYRSVTALLRRELGVDPSACLEDAFRVVLGAPDGRRSGAPVDRAA</sequence>
<comment type="similarity">
    <text evidence="1">Belongs to the AfsR/DnrI/RedD regulatory family.</text>
</comment>
<name>A0ABT7MD40_9PSEU</name>
<keyword evidence="3 5" id="KW-0238">DNA-binding</keyword>
<proteinExistence type="inferred from homology"/>
<evidence type="ECO:0000256" key="2">
    <source>
        <dbReference type="ARBA" id="ARBA00023015"/>
    </source>
</evidence>
<dbReference type="Gene3D" id="1.10.10.10">
    <property type="entry name" value="Winged helix-like DNA-binding domain superfamily/Winged helix DNA-binding domain"/>
    <property type="match status" value="1"/>
</dbReference>
<accession>A0ABT7MD40</accession>
<evidence type="ECO:0000256" key="3">
    <source>
        <dbReference type="ARBA" id="ARBA00023125"/>
    </source>
</evidence>